<sequence length="659" mass="70152">MASCDIPVHLGSAALSRCRHDDDDRGPAGSFSSSNTAGSSAKLAARGRHDERSVSESPPGFGIERDDDDDQVAVARRFPTAQDDVSSSAKTSGNITRLTDHANGNFRSHTGCMAGDSGNDSQAVSAMALLLLAASPPSRRRRPAASGQAGDAVSPRGERWARNVPCSGDEFGSVVMSEGTAGQQSFSKHSHEFPGDGVDDGSYRSRYAASPLTSPQVGGGGSGGGGHQYGDDRGEGRRVASTYTRGGDLLRVQSAWRRDEATMTAPVPMRMRSPLRSPSPPRAAGRKKPNGYRTNTWETAGRGQSAFPIGPSRGSGWSKRWVPDSPGAGCKAGGTPASNGKRGRGRDTGSASGYDGRIVARRGDHAESFPDGAGSYQRQQPSRVREHGRSPWPLKIPGIAADQQVDATTEQEVQKREEVEPALATGAAACGGQWRNERDGAKEAAAALGSGEPRPLKRRRAVGTRKVAGSRRPLAMDLNMEGTGEAFDVAAPARNRGVATAASGRPSPRKKSKNLVWSQFRKACDRCTDKKVRCDGSNPTGGFKACTPCKRAGEACIFGICRRSGPRDEHGHKTAAAGVIMKRNDFEKVTERLGQCRTKTCRFVNKDGSFWREHFHCRVGDCSFAGKTCYLSSLCYCVRRSGFRGADFRYTAGDDCSGC</sequence>
<dbReference type="SMART" id="SM00066">
    <property type="entry name" value="GAL4"/>
    <property type="match status" value="1"/>
</dbReference>
<dbReference type="Gene3D" id="4.10.240.10">
    <property type="entry name" value="Zn(2)-C6 fungal-type DNA-binding domain"/>
    <property type="match status" value="1"/>
</dbReference>
<dbReference type="InterPro" id="IPR001138">
    <property type="entry name" value="Zn2Cys6_DnaBD"/>
</dbReference>
<feature type="compositionally biased region" description="Basic and acidic residues" evidence="1">
    <location>
        <begin position="229"/>
        <end position="238"/>
    </location>
</feature>
<dbReference type="PROSITE" id="PS50048">
    <property type="entry name" value="ZN2_CY6_FUNGAL_2"/>
    <property type="match status" value="1"/>
</dbReference>
<dbReference type="GO" id="GO:0000981">
    <property type="term" value="F:DNA-binding transcription factor activity, RNA polymerase II-specific"/>
    <property type="evidence" value="ECO:0007669"/>
    <property type="project" value="InterPro"/>
</dbReference>
<keyword evidence="4" id="KW-1185">Reference proteome</keyword>
<feature type="compositionally biased region" description="Gly residues" evidence="1">
    <location>
        <begin position="217"/>
        <end position="228"/>
    </location>
</feature>
<name>D7G066_ECTSI</name>
<accession>D7G066</accession>
<feature type="region of interest" description="Disordered" evidence="1">
    <location>
        <begin position="262"/>
        <end position="468"/>
    </location>
</feature>
<dbReference type="GO" id="GO:0008270">
    <property type="term" value="F:zinc ion binding"/>
    <property type="evidence" value="ECO:0007669"/>
    <property type="project" value="InterPro"/>
</dbReference>
<dbReference type="InterPro" id="IPR036864">
    <property type="entry name" value="Zn2-C6_fun-type_DNA-bd_sf"/>
</dbReference>
<feature type="compositionally biased region" description="Polar residues" evidence="1">
    <location>
        <begin position="83"/>
        <end position="97"/>
    </location>
</feature>
<feature type="region of interest" description="Disordered" evidence="1">
    <location>
        <begin position="180"/>
        <end position="245"/>
    </location>
</feature>
<dbReference type="AlphaFoldDB" id="D7G066"/>
<dbReference type="SUPFAM" id="SSF57701">
    <property type="entry name" value="Zn2/Cys6 DNA-binding domain"/>
    <property type="match status" value="1"/>
</dbReference>
<proteinExistence type="predicted"/>
<feature type="compositionally biased region" description="Low complexity" evidence="1">
    <location>
        <begin position="266"/>
        <end position="276"/>
    </location>
</feature>
<dbReference type="InParanoid" id="D7G066"/>
<dbReference type="CDD" id="cd00067">
    <property type="entry name" value="GAL4"/>
    <property type="match status" value="1"/>
</dbReference>
<dbReference type="Proteomes" id="UP000002630">
    <property type="component" value="Unassembled WGS sequence"/>
</dbReference>
<dbReference type="Pfam" id="PF00172">
    <property type="entry name" value="Zn_clus"/>
    <property type="match status" value="1"/>
</dbReference>
<feature type="compositionally biased region" description="Low complexity" evidence="1">
    <location>
        <begin position="28"/>
        <end position="41"/>
    </location>
</feature>
<evidence type="ECO:0000259" key="2">
    <source>
        <dbReference type="PROSITE" id="PS50048"/>
    </source>
</evidence>
<dbReference type="PROSITE" id="PS00463">
    <property type="entry name" value="ZN2_CY6_FUNGAL_1"/>
    <property type="match status" value="1"/>
</dbReference>
<feature type="region of interest" description="Disordered" evidence="1">
    <location>
        <begin position="17"/>
        <end position="105"/>
    </location>
</feature>
<feature type="region of interest" description="Disordered" evidence="1">
    <location>
        <begin position="136"/>
        <end position="163"/>
    </location>
</feature>
<reference evidence="3 4" key="1">
    <citation type="journal article" date="2010" name="Nature">
        <title>The Ectocarpus genome and the independent evolution of multicellularity in brown algae.</title>
        <authorList>
            <person name="Cock J.M."/>
            <person name="Sterck L."/>
            <person name="Rouze P."/>
            <person name="Scornet D."/>
            <person name="Allen A.E."/>
            <person name="Amoutzias G."/>
            <person name="Anthouard V."/>
            <person name="Artiguenave F."/>
            <person name="Aury J.M."/>
            <person name="Badger J.H."/>
            <person name="Beszteri B."/>
            <person name="Billiau K."/>
            <person name="Bonnet E."/>
            <person name="Bothwell J.H."/>
            <person name="Bowler C."/>
            <person name="Boyen C."/>
            <person name="Brownlee C."/>
            <person name="Carrano C.J."/>
            <person name="Charrier B."/>
            <person name="Cho G.Y."/>
            <person name="Coelho S.M."/>
            <person name="Collen J."/>
            <person name="Corre E."/>
            <person name="Da Silva C."/>
            <person name="Delage L."/>
            <person name="Delaroque N."/>
            <person name="Dittami S.M."/>
            <person name="Doulbeau S."/>
            <person name="Elias M."/>
            <person name="Farnham G."/>
            <person name="Gachon C.M."/>
            <person name="Gschloessl B."/>
            <person name="Heesch S."/>
            <person name="Jabbari K."/>
            <person name="Jubin C."/>
            <person name="Kawai H."/>
            <person name="Kimura K."/>
            <person name="Kloareg B."/>
            <person name="Kupper F.C."/>
            <person name="Lang D."/>
            <person name="Le Bail A."/>
            <person name="Leblanc C."/>
            <person name="Lerouge P."/>
            <person name="Lohr M."/>
            <person name="Lopez P.J."/>
            <person name="Martens C."/>
            <person name="Maumus F."/>
            <person name="Michel G."/>
            <person name="Miranda-Saavedra D."/>
            <person name="Morales J."/>
            <person name="Moreau H."/>
            <person name="Motomura T."/>
            <person name="Nagasato C."/>
            <person name="Napoli C.A."/>
            <person name="Nelson D.R."/>
            <person name="Nyvall-Collen P."/>
            <person name="Peters A.F."/>
            <person name="Pommier C."/>
            <person name="Potin P."/>
            <person name="Poulain J."/>
            <person name="Quesneville H."/>
            <person name="Read B."/>
            <person name="Rensing S.A."/>
            <person name="Ritter A."/>
            <person name="Rousvoal S."/>
            <person name="Samanta M."/>
            <person name="Samson G."/>
            <person name="Schroeder D.C."/>
            <person name="Segurens B."/>
            <person name="Strittmatter M."/>
            <person name="Tonon T."/>
            <person name="Tregear J.W."/>
            <person name="Valentin K."/>
            <person name="von Dassow P."/>
            <person name="Yamagishi T."/>
            <person name="Van de Peer Y."/>
            <person name="Wincker P."/>
        </authorList>
    </citation>
    <scope>NUCLEOTIDE SEQUENCE [LARGE SCALE GENOMIC DNA]</scope>
    <source>
        <strain evidence="4">Ec32 / CCAP1310/4</strain>
    </source>
</reference>
<protein>
    <recommendedName>
        <fullName evidence="2">Zn(2)-C6 fungal-type domain-containing protein</fullName>
    </recommendedName>
</protein>
<dbReference type="EMBL" id="FN649760">
    <property type="protein sequence ID" value="CBJ32948.1"/>
    <property type="molecule type" value="Genomic_DNA"/>
</dbReference>
<gene>
    <name evidence="3" type="ORF">Esi_0395_0007</name>
</gene>
<organism evidence="3 4">
    <name type="scientific">Ectocarpus siliculosus</name>
    <name type="common">Brown alga</name>
    <name type="synonym">Conferva siliculosa</name>
    <dbReference type="NCBI Taxonomy" id="2880"/>
    <lineage>
        <taxon>Eukaryota</taxon>
        <taxon>Sar</taxon>
        <taxon>Stramenopiles</taxon>
        <taxon>Ochrophyta</taxon>
        <taxon>PX clade</taxon>
        <taxon>Phaeophyceae</taxon>
        <taxon>Ectocarpales</taxon>
        <taxon>Ectocarpaceae</taxon>
        <taxon>Ectocarpus</taxon>
    </lineage>
</organism>
<dbReference type="OrthoDB" id="4151048at2759"/>
<evidence type="ECO:0000313" key="3">
    <source>
        <dbReference type="EMBL" id="CBJ32948.1"/>
    </source>
</evidence>
<evidence type="ECO:0000313" key="4">
    <source>
        <dbReference type="Proteomes" id="UP000002630"/>
    </source>
</evidence>
<feature type="domain" description="Zn(2)-C6 fungal-type" evidence="2">
    <location>
        <begin position="523"/>
        <end position="558"/>
    </location>
</feature>
<evidence type="ECO:0000256" key="1">
    <source>
        <dbReference type="SAM" id="MobiDB-lite"/>
    </source>
</evidence>